<proteinExistence type="predicted"/>
<keyword evidence="2" id="KW-1185">Reference proteome</keyword>
<dbReference type="EMBL" id="CAIIXF020000009">
    <property type="protein sequence ID" value="CAH1794797.1"/>
    <property type="molecule type" value="Genomic_DNA"/>
</dbReference>
<dbReference type="Gene3D" id="3.40.395.10">
    <property type="entry name" value="Adenoviral Proteinase, Chain A"/>
    <property type="match status" value="1"/>
</dbReference>
<organism evidence="1 2">
    <name type="scientific">Owenia fusiformis</name>
    <name type="common">Polychaete worm</name>
    <dbReference type="NCBI Taxonomy" id="6347"/>
    <lineage>
        <taxon>Eukaryota</taxon>
        <taxon>Metazoa</taxon>
        <taxon>Spiralia</taxon>
        <taxon>Lophotrochozoa</taxon>
        <taxon>Annelida</taxon>
        <taxon>Polychaeta</taxon>
        <taxon>Sedentaria</taxon>
        <taxon>Canalipalpata</taxon>
        <taxon>Sabellida</taxon>
        <taxon>Oweniida</taxon>
        <taxon>Oweniidae</taxon>
        <taxon>Owenia</taxon>
    </lineage>
</organism>
<dbReference type="AlphaFoldDB" id="A0A8J1XYY9"/>
<sequence>MTDVTKKRSVAKKRRKNAYKSAYKLHVYLTAYLKEGGGGSWSKVLLDRKDYPCETSISGKSLSDVPCLIKPGLACLESESRRNIWFNHVEETHILSSTASSLPDSESDCIDVNAWSDQPNESVADSFKYGVNIWFNQVLLNGLDFAEKSVNLENILYFHKNLSWCDDTVFPFPINVPIPRTINGAEYTIENVKDLVMKELINNNLMDFYGSLLKTLPQAIPTFFINSSYPKRCHDNLANEIKSFKKKMFQIIFMNFVGTLGNKVDFNTTEISATHFTFCVYQSWNHSVVYCDSLGWSMPESLPGIIQYTLQNLSLDENPKYKYGHVPNKVEDFSNSPHVCQAKCSQYMPLQVCNEICGVAVIISFVIATLDPVLFKAMVFNEKHENVEKLRYLHEISDFNDQLRLVLIDWLVSYNIDLRQIFKASLSSTQPL</sequence>
<evidence type="ECO:0000313" key="1">
    <source>
        <dbReference type="EMBL" id="CAH1794797.1"/>
    </source>
</evidence>
<gene>
    <name evidence="1" type="ORF">OFUS_LOCUS19436</name>
</gene>
<protein>
    <submittedName>
        <fullName evidence="1">Uncharacterized protein</fullName>
    </submittedName>
</protein>
<name>A0A8J1XYY9_OWEFU</name>
<comment type="caution">
    <text evidence="1">The sequence shown here is derived from an EMBL/GenBank/DDBJ whole genome shotgun (WGS) entry which is preliminary data.</text>
</comment>
<reference evidence="1" key="1">
    <citation type="submission" date="2022-03" db="EMBL/GenBank/DDBJ databases">
        <authorList>
            <person name="Martin C."/>
        </authorList>
    </citation>
    <scope>NUCLEOTIDE SEQUENCE</scope>
</reference>
<dbReference type="Proteomes" id="UP000749559">
    <property type="component" value="Unassembled WGS sequence"/>
</dbReference>
<evidence type="ECO:0000313" key="2">
    <source>
        <dbReference type="Proteomes" id="UP000749559"/>
    </source>
</evidence>
<accession>A0A8J1XYY9</accession>